<dbReference type="AlphaFoldDB" id="A0AAV1S3Y1"/>
<reference evidence="1 2" key="1">
    <citation type="submission" date="2024-01" db="EMBL/GenBank/DDBJ databases">
        <authorList>
            <person name="Waweru B."/>
        </authorList>
    </citation>
    <scope>NUCLEOTIDE SEQUENCE [LARGE SCALE GENOMIC DNA]</scope>
</reference>
<organism evidence="1 2">
    <name type="scientific">Dovyalis caffra</name>
    <dbReference type="NCBI Taxonomy" id="77055"/>
    <lineage>
        <taxon>Eukaryota</taxon>
        <taxon>Viridiplantae</taxon>
        <taxon>Streptophyta</taxon>
        <taxon>Embryophyta</taxon>
        <taxon>Tracheophyta</taxon>
        <taxon>Spermatophyta</taxon>
        <taxon>Magnoliopsida</taxon>
        <taxon>eudicotyledons</taxon>
        <taxon>Gunneridae</taxon>
        <taxon>Pentapetalae</taxon>
        <taxon>rosids</taxon>
        <taxon>fabids</taxon>
        <taxon>Malpighiales</taxon>
        <taxon>Salicaceae</taxon>
        <taxon>Flacourtieae</taxon>
        <taxon>Dovyalis</taxon>
    </lineage>
</organism>
<evidence type="ECO:0000313" key="1">
    <source>
        <dbReference type="EMBL" id="CAK7345520.1"/>
    </source>
</evidence>
<accession>A0AAV1S3Y1</accession>
<keyword evidence="2" id="KW-1185">Reference proteome</keyword>
<gene>
    <name evidence="1" type="ORF">DCAF_LOCUS18276</name>
</gene>
<dbReference type="EMBL" id="CAWUPB010001168">
    <property type="protein sequence ID" value="CAK7345520.1"/>
    <property type="molecule type" value="Genomic_DNA"/>
</dbReference>
<name>A0AAV1S3Y1_9ROSI</name>
<evidence type="ECO:0000313" key="2">
    <source>
        <dbReference type="Proteomes" id="UP001314170"/>
    </source>
</evidence>
<sequence>MFLDTSWTIYGDRKMRRLARSSRNVLWISVPFLPRVHSFSSSSSFYWVMYYISDALFNSSCFFWGSDSER</sequence>
<comment type="caution">
    <text evidence="1">The sequence shown here is derived from an EMBL/GenBank/DDBJ whole genome shotgun (WGS) entry which is preliminary data.</text>
</comment>
<protein>
    <submittedName>
        <fullName evidence="1">Uncharacterized protein</fullName>
    </submittedName>
</protein>
<dbReference type="Proteomes" id="UP001314170">
    <property type="component" value="Unassembled WGS sequence"/>
</dbReference>
<proteinExistence type="predicted"/>